<organism evidence="2 3">
    <name type="scientific">Leucobacter luti</name>
    <dbReference type="NCBI Taxonomy" id="340320"/>
    <lineage>
        <taxon>Bacteria</taxon>
        <taxon>Bacillati</taxon>
        <taxon>Actinomycetota</taxon>
        <taxon>Actinomycetes</taxon>
        <taxon>Micrococcales</taxon>
        <taxon>Microbacteriaceae</taxon>
        <taxon>Leucobacter</taxon>
    </lineage>
</organism>
<dbReference type="SUPFAM" id="SSF51556">
    <property type="entry name" value="Metallo-dependent hydrolases"/>
    <property type="match status" value="1"/>
</dbReference>
<dbReference type="EMBL" id="SHKI01000003">
    <property type="protein sequence ID" value="RZT66550.1"/>
    <property type="molecule type" value="Genomic_DNA"/>
</dbReference>
<dbReference type="RefSeq" id="WP_130452926.1">
    <property type="nucleotide sequence ID" value="NZ_QYAG01000001.1"/>
</dbReference>
<accession>A0A4Q7U1B7</accession>
<proteinExistence type="predicted"/>
<evidence type="ECO:0000313" key="2">
    <source>
        <dbReference type="EMBL" id="RZT66550.1"/>
    </source>
</evidence>
<evidence type="ECO:0000259" key="1">
    <source>
        <dbReference type="Pfam" id="PF07969"/>
    </source>
</evidence>
<dbReference type="Gene3D" id="3.10.310.70">
    <property type="match status" value="1"/>
</dbReference>
<dbReference type="Gene3D" id="3.20.20.140">
    <property type="entry name" value="Metal-dependent hydrolases"/>
    <property type="match status" value="1"/>
</dbReference>
<reference evidence="2 3" key="1">
    <citation type="journal article" date="2015" name="Stand. Genomic Sci.">
        <title>Genomic Encyclopedia of Bacterial and Archaeal Type Strains, Phase III: the genomes of soil and plant-associated and newly described type strains.</title>
        <authorList>
            <person name="Whitman W.B."/>
            <person name="Woyke T."/>
            <person name="Klenk H.P."/>
            <person name="Zhou Y."/>
            <person name="Lilburn T.G."/>
            <person name="Beck B.J."/>
            <person name="De Vos P."/>
            <person name="Vandamme P."/>
            <person name="Eisen J.A."/>
            <person name="Garrity G."/>
            <person name="Hugenholtz P."/>
            <person name="Kyrpides N.C."/>
        </authorList>
    </citation>
    <scope>NUCLEOTIDE SEQUENCE [LARGE SCALE GENOMIC DNA]</scope>
    <source>
        <strain evidence="2 3">RF6</strain>
    </source>
</reference>
<comment type="caution">
    <text evidence="2">The sequence shown here is derived from an EMBL/GenBank/DDBJ whole genome shotgun (WGS) entry which is preliminary data.</text>
</comment>
<dbReference type="Pfam" id="PF07969">
    <property type="entry name" value="Amidohydro_3"/>
    <property type="match status" value="1"/>
</dbReference>
<dbReference type="Gene3D" id="2.30.40.10">
    <property type="entry name" value="Urease, subunit C, domain 1"/>
    <property type="match status" value="1"/>
</dbReference>
<dbReference type="Proteomes" id="UP000291832">
    <property type="component" value="Unassembled WGS sequence"/>
</dbReference>
<feature type="domain" description="Amidohydrolase 3" evidence="1">
    <location>
        <begin position="57"/>
        <end position="537"/>
    </location>
</feature>
<dbReference type="PANTHER" id="PTHR22642">
    <property type="entry name" value="IMIDAZOLONEPROPIONASE"/>
    <property type="match status" value="1"/>
</dbReference>
<name>A0A4Q7U1B7_9MICO</name>
<dbReference type="PANTHER" id="PTHR22642:SF2">
    <property type="entry name" value="PROTEIN LONG AFTER FAR-RED 3"/>
    <property type="match status" value="1"/>
</dbReference>
<dbReference type="InterPro" id="IPR032466">
    <property type="entry name" value="Metal_Hydrolase"/>
</dbReference>
<dbReference type="InterPro" id="IPR033932">
    <property type="entry name" value="YtcJ-like"/>
</dbReference>
<dbReference type="GO" id="GO:0016810">
    <property type="term" value="F:hydrolase activity, acting on carbon-nitrogen (but not peptide) bonds"/>
    <property type="evidence" value="ECO:0007669"/>
    <property type="project" value="InterPro"/>
</dbReference>
<dbReference type="AlphaFoldDB" id="A0A4Q7U1B7"/>
<dbReference type="OrthoDB" id="3238066at2"/>
<protein>
    <recommendedName>
        <fullName evidence="1">Amidohydrolase 3 domain-containing protein</fullName>
    </recommendedName>
</protein>
<gene>
    <name evidence="2" type="ORF">EV139_0669</name>
</gene>
<dbReference type="SUPFAM" id="SSF51338">
    <property type="entry name" value="Composite domain of metallo-dependent hydrolases"/>
    <property type="match status" value="1"/>
</dbReference>
<dbReference type="InterPro" id="IPR013108">
    <property type="entry name" value="Amidohydro_3"/>
</dbReference>
<dbReference type="CDD" id="cd01300">
    <property type="entry name" value="YtcJ_like"/>
    <property type="match status" value="1"/>
</dbReference>
<dbReference type="InterPro" id="IPR011059">
    <property type="entry name" value="Metal-dep_hydrolase_composite"/>
</dbReference>
<sequence length="538" mass="56902">MHTPQLAERIVVADRVHTFADAPSGASPATAVAIAAGRVIAVGTPESLTDFTGPDTVIDAHAGATIVPGLVDGHTHIVFGLELTRGVQLTDLSLAEARERLAIAAAAAAPDEWVFGWGVDPNIFSATGFSGRIFDEATGGRPMFLRMRDAHSAVINSAAIALVGLTGAETFKDESAVGVDESGAPTGYLLELAAMTLVLDRVPVEPLAERAERLAAVLAGMAASGITGTHVMDFHPGSQEVLELLESRGDLPVRLRFSPMVPPGADDAVLAEYAALQGLHGRRWRVEGVKFMIDGTVDNGSAWLAEPDCYGEGVRSIWTDPEAYRRALRFFAERGIATATHAIGDRGVSFVLDAIESLGDVAGKAAHRIEHIETIPDDTVPRFAALGVAASMQPIHGTRHTRADRSDNWSIRLGAERAGHGWRCKDLRDSGAVLALGSDWPVTPYDPREMMAETVLRFPLARPELAPVQPEQALTVREALEGYTVHAARAIGAVDEGTLTSGARAAITVFARDPLALTAQELAAVAVRATYVDGVPVS</sequence>
<evidence type="ECO:0000313" key="3">
    <source>
        <dbReference type="Proteomes" id="UP000291832"/>
    </source>
</evidence>
<keyword evidence="3" id="KW-1185">Reference proteome</keyword>